<evidence type="ECO:0000259" key="4">
    <source>
        <dbReference type="PROSITE" id="PS50937"/>
    </source>
</evidence>
<dbReference type="Pfam" id="PF13411">
    <property type="entry name" value="MerR_1"/>
    <property type="match status" value="1"/>
</dbReference>
<protein>
    <submittedName>
        <fullName evidence="5">MerR family transcriptional regulator</fullName>
    </submittedName>
</protein>
<dbReference type="GO" id="GO:0003700">
    <property type="term" value="F:DNA-binding transcription factor activity"/>
    <property type="evidence" value="ECO:0007669"/>
    <property type="project" value="InterPro"/>
</dbReference>
<dbReference type="InterPro" id="IPR009061">
    <property type="entry name" value="DNA-bd_dom_put_sf"/>
</dbReference>
<keyword evidence="2" id="KW-0238">DNA-binding</keyword>
<feature type="domain" description="HTH merR-type" evidence="4">
    <location>
        <begin position="3"/>
        <end position="72"/>
    </location>
</feature>
<dbReference type="CDD" id="cd00592">
    <property type="entry name" value="HTH_MerR-like"/>
    <property type="match status" value="1"/>
</dbReference>
<evidence type="ECO:0000313" key="5">
    <source>
        <dbReference type="EMBL" id="RGC15023.1"/>
    </source>
</evidence>
<sequence length="265" mass="31279">METYKISQIAKLLGLSSDTIRFYEKKGLVHPSVNPDNQYREYNLDNILELLDIIYYRHLDISLQDIQSICTSKSRENMYELLLKKKQETEEKIRYEQQLLKKLTCISETYQRVESNQNICSIKAFPASVILFESERTSDFFTQQIAHLTQDQFVLCSLFKTYQISSCDIQPKKTIIALEQDIMEELHMDYPQAQLIKAHKQPCVFLVIHMLHNQIQQEDIALLFAYAAKQKLTLQDTLYMREIPLTSYQDDQNYYAELYIPICED</sequence>
<evidence type="ECO:0000256" key="2">
    <source>
        <dbReference type="ARBA" id="ARBA00023125"/>
    </source>
</evidence>
<dbReference type="AlphaFoldDB" id="A0A3E2VV22"/>
<dbReference type="OrthoDB" id="9791488at2"/>
<dbReference type="Proteomes" id="UP000260025">
    <property type="component" value="Unassembled WGS sequence"/>
</dbReference>
<organism evidence="5">
    <name type="scientific">Clostridium innocuum</name>
    <dbReference type="NCBI Taxonomy" id="1522"/>
    <lineage>
        <taxon>Bacteria</taxon>
        <taxon>Bacillati</taxon>
        <taxon>Bacillota</taxon>
        <taxon>Clostridia</taxon>
        <taxon>Eubacteriales</taxon>
        <taxon>Clostridiaceae</taxon>
        <taxon>Clostridium</taxon>
    </lineage>
</organism>
<dbReference type="GO" id="GO:0003677">
    <property type="term" value="F:DNA binding"/>
    <property type="evidence" value="ECO:0007669"/>
    <property type="project" value="UniProtKB-KW"/>
</dbReference>
<dbReference type="PROSITE" id="PS50937">
    <property type="entry name" value="HTH_MERR_2"/>
    <property type="match status" value="1"/>
</dbReference>
<dbReference type="PANTHER" id="PTHR30204:SF94">
    <property type="entry name" value="HEAVY METAL-DEPENDENT TRANSCRIPTIONAL REGULATOR HI_0293-RELATED"/>
    <property type="match status" value="1"/>
</dbReference>
<dbReference type="SMART" id="SM00422">
    <property type="entry name" value="HTH_MERR"/>
    <property type="match status" value="1"/>
</dbReference>
<keyword evidence="1" id="KW-0805">Transcription regulation</keyword>
<keyword evidence="3" id="KW-0804">Transcription</keyword>
<gene>
    <name evidence="5" type="ORF">DXA38_11830</name>
</gene>
<proteinExistence type="predicted"/>
<evidence type="ECO:0000256" key="3">
    <source>
        <dbReference type="ARBA" id="ARBA00023163"/>
    </source>
</evidence>
<reference evidence="5" key="1">
    <citation type="submission" date="2018-08" db="EMBL/GenBank/DDBJ databases">
        <title>A genome reference for cultivated species of the human gut microbiota.</title>
        <authorList>
            <person name="Zou Y."/>
            <person name="Xue W."/>
            <person name="Luo G."/>
        </authorList>
    </citation>
    <scope>NUCLEOTIDE SEQUENCE [LARGE SCALE GENOMIC DNA]</scope>
    <source>
        <strain evidence="5">OF01-2LB</strain>
    </source>
</reference>
<accession>A0A3E2VV22</accession>
<name>A0A3E2VV22_CLOIN</name>
<dbReference type="EMBL" id="QVEV01000016">
    <property type="protein sequence ID" value="RGC15023.1"/>
    <property type="molecule type" value="Genomic_DNA"/>
</dbReference>
<dbReference type="SUPFAM" id="SSF46955">
    <property type="entry name" value="Putative DNA-binding domain"/>
    <property type="match status" value="1"/>
</dbReference>
<dbReference type="Gene3D" id="1.10.1660.10">
    <property type="match status" value="1"/>
</dbReference>
<dbReference type="RefSeq" id="WP_117443382.1">
    <property type="nucleotide sequence ID" value="NZ_JAJFEN010000005.1"/>
</dbReference>
<evidence type="ECO:0000256" key="1">
    <source>
        <dbReference type="ARBA" id="ARBA00023015"/>
    </source>
</evidence>
<dbReference type="PROSITE" id="PS00552">
    <property type="entry name" value="HTH_MERR_1"/>
    <property type="match status" value="1"/>
</dbReference>
<dbReference type="InterPro" id="IPR000551">
    <property type="entry name" value="MerR-type_HTH_dom"/>
</dbReference>
<dbReference type="PANTHER" id="PTHR30204">
    <property type="entry name" value="REDOX-CYCLING DRUG-SENSING TRANSCRIPTIONAL ACTIVATOR SOXR"/>
    <property type="match status" value="1"/>
</dbReference>
<comment type="caution">
    <text evidence="5">The sequence shown here is derived from an EMBL/GenBank/DDBJ whole genome shotgun (WGS) entry which is preliminary data.</text>
</comment>
<dbReference type="InterPro" id="IPR047057">
    <property type="entry name" value="MerR_fam"/>
</dbReference>